<organism evidence="12 13">
    <name type="scientific">Syncephalis pseudoplumigaleata</name>
    <dbReference type="NCBI Taxonomy" id="1712513"/>
    <lineage>
        <taxon>Eukaryota</taxon>
        <taxon>Fungi</taxon>
        <taxon>Fungi incertae sedis</taxon>
        <taxon>Zoopagomycota</taxon>
        <taxon>Zoopagomycotina</taxon>
        <taxon>Zoopagomycetes</taxon>
        <taxon>Zoopagales</taxon>
        <taxon>Piptocephalidaceae</taxon>
        <taxon>Syncephalis</taxon>
    </lineage>
</organism>
<dbReference type="Pfam" id="PF08953">
    <property type="entry name" value="DUF1899"/>
    <property type="match status" value="1"/>
</dbReference>
<dbReference type="InterPro" id="IPR015048">
    <property type="entry name" value="DUF1899"/>
</dbReference>
<dbReference type="EMBL" id="KZ989397">
    <property type="protein sequence ID" value="RKP26543.1"/>
    <property type="molecule type" value="Genomic_DNA"/>
</dbReference>
<dbReference type="PROSITE" id="PS00678">
    <property type="entry name" value="WD_REPEATS_1"/>
    <property type="match status" value="1"/>
</dbReference>
<dbReference type="GO" id="GO:0051015">
    <property type="term" value="F:actin filament binding"/>
    <property type="evidence" value="ECO:0007669"/>
    <property type="project" value="TreeGrafter"/>
</dbReference>
<feature type="repeat" description="WD" evidence="8">
    <location>
        <begin position="126"/>
        <end position="160"/>
    </location>
</feature>
<dbReference type="InterPro" id="IPR019775">
    <property type="entry name" value="WD40_repeat_CS"/>
</dbReference>
<dbReference type="InterPro" id="IPR015943">
    <property type="entry name" value="WD40/YVTN_repeat-like_dom_sf"/>
</dbReference>
<accession>A0A4P9Z220</accession>
<gene>
    <name evidence="12" type="ORF">SYNPS1DRAFT_32706</name>
</gene>
<keyword evidence="2" id="KW-0597">Phosphoprotein</keyword>
<dbReference type="FunFam" id="2.130.10.10:FF:000197">
    <property type="entry name" value="Coronin"/>
    <property type="match status" value="1"/>
</dbReference>
<dbReference type="InterPro" id="IPR001680">
    <property type="entry name" value="WD40_rpt"/>
</dbReference>
<dbReference type="AlphaFoldDB" id="A0A4P9Z220"/>
<feature type="coiled-coil region" evidence="10">
    <location>
        <begin position="393"/>
        <end position="420"/>
    </location>
</feature>
<evidence type="ECO:0000256" key="7">
    <source>
        <dbReference type="ARBA" id="ARBA00062568"/>
    </source>
</evidence>
<keyword evidence="3 8" id="KW-0853">WD repeat</keyword>
<dbReference type="PROSITE" id="PS50294">
    <property type="entry name" value="WD_REPEATS_REGION"/>
    <property type="match status" value="2"/>
</dbReference>
<dbReference type="InterPro" id="IPR020472">
    <property type="entry name" value="WD40_PAC1"/>
</dbReference>
<dbReference type="SMART" id="SM01166">
    <property type="entry name" value="DUF1899"/>
    <property type="match status" value="1"/>
</dbReference>
<dbReference type="SMART" id="SM00320">
    <property type="entry name" value="WD40"/>
    <property type="match status" value="4"/>
</dbReference>
<dbReference type="PROSITE" id="PS50082">
    <property type="entry name" value="WD_REPEATS_2"/>
    <property type="match status" value="3"/>
</dbReference>
<feature type="domain" description="DUF1899" evidence="11">
    <location>
        <begin position="3"/>
        <end position="67"/>
    </location>
</feature>
<dbReference type="OrthoDB" id="1850764at2759"/>
<evidence type="ECO:0000256" key="9">
    <source>
        <dbReference type="RuleBase" id="RU280818"/>
    </source>
</evidence>
<dbReference type="PANTHER" id="PTHR10856">
    <property type="entry name" value="CORONIN"/>
    <property type="match status" value="1"/>
</dbReference>
<feature type="repeat" description="WD" evidence="8">
    <location>
        <begin position="76"/>
        <end position="118"/>
    </location>
</feature>
<evidence type="ECO:0000259" key="11">
    <source>
        <dbReference type="SMART" id="SM01166"/>
    </source>
</evidence>
<evidence type="ECO:0000256" key="10">
    <source>
        <dbReference type="SAM" id="Coils"/>
    </source>
</evidence>
<dbReference type="PRINTS" id="PR00320">
    <property type="entry name" value="GPROTEINBRPT"/>
</dbReference>
<evidence type="ECO:0000256" key="1">
    <source>
        <dbReference type="ARBA" id="ARBA00009482"/>
    </source>
</evidence>
<evidence type="ECO:0000256" key="4">
    <source>
        <dbReference type="ARBA" id="ARBA00022737"/>
    </source>
</evidence>
<sequence>MSRFVRASKFRHVYGTAARRENCYDNVRVSNNAWDSNLVSVNAKYIAVNWEAAGGGAFAVIPLRAVGRLPSDPPLFHGHSSAVLDTDFANFDDQLIASASEDGKVMIWRVPDGDYEESQTEPLATLAGHQRKVGHVLFHPTADQVLASSSADATIRLWDVGKAMERQVVDGHHEVIQSITWNYNGSLMASTCRDKKLRILDVRANQVVQETDGHQGIKGARVVWLGEHDRLATTGFARSSDRQLALWDTRQMEKPLKMKSIDASSGVLMPYYDADVSMLYLADGNIRYFEYENDDLFLLSEYKSSEPQRGIAFMPKYALNAHDCEVARAYKVLGHLIEPISFVVPRRADTFQADIFPPTPGQQPAQSADDYFNGQDANPLLLDLETGGEADAAQKLRRENAQLREDLAKREARVKFLEDKVKLFFEL</sequence>
<dbReference type="Pfam" id="PF00400">
    <property type="entry name" value="WD40"/>
    <property type="match status" value="3"/>
</dbReference>
<dbReference type="GO" id="GO:0007015">
    <property type="term" value="P:actin filament organization"/>
    <property type="evidence" value="ECO:0007669"/>
    <property type="project" value="TreeGrafter"/>
</dbReference>
<keyword evidence="13" id="KW-1185">Reference proteome</keyword>
<keyword evidence="6" id="KW-0009">Actin-binding</keyword>
<keyword evidence="4 9" id="KW-0677">Repeat</keyword>
<dbReference type="Pfam" id="PF16300">
    <property type="entry name" value="WD40_4"/>
    <property type="match status" value="1"/>
</dbReference>
<evidence type="ECO:0000256" key="2">
    <source>
        <dbReference type="ARBA" id="ARBA00022553"/>
    </source>
</evidence>
<evidence type="ECO:0000256" key="6">
    <source>
        <dbReference type="ARBA" id="ARBA00023203"/>
    </source>
</evidence>
<evidence type="ECO:0000313" key="13">
    <source>
        <dbReference type="Proteomes" id="UP000278143"/>
    </source>
</evidence>
<dbReference type="PANTHER" id="PTHR10856:SF0">
    <property type="entry name" value="CORONIN"/>
    <property type="match status" value="1"/>
</dbReference>
<reference evidence="13" key="1">
    <citation type="journal article" date="2018" name="Nat. Microbiol.">
        <title>Leveraging single-cell genomics to expand the fungal tree of life.</title>
        <authorList>
            <person name="Ahrendt S.R."/>
            <person name="Quandt C.A."/>
            <person name="Ciobanu D."/>
            <person name="Clum A."/>
            <person name="Salamov A."/>
            <person name="Andreopoulos B."/>
            <person name="Cheng J.F."/>
            <person name="Woyke T."/>
            <person name="Pelin A."/>
            <person name="Henrissat B."/>
            <person name="Reynolds N.K."/>
            <person name="Benny G.L."/>
            <person name="Smith M.E."/>
            <person name="James T.Y."/>
            <person name="Grigoriev I.V."/>
        </authorList>
    </citation>
    <scope>NUCLEOTIDE SEQUENCE [LARGE SCALE GENOMIC DNA]</scope>
    <source>
        <strain evidence="13">Benny S71-1</strain>
    </source>
</reference>
<evidence type="ECO:0000256" key="5">
    <source>
        <dbReference type="ARBA" id="ARBA00023054"/>
    </source>
</evidence>
<evidence type="ECO:0000256" key="3">
    <source>
        <dbReference type="ARBA" id="ARBA00022574"/>
    </source>
</evidence>
<dbReference type="InterPro" id="IPR036322">
    <property type="entry name" value="WD40_repeat_dom_sf"/>
</dbReference>
<dbReference type="GO" id="GO:0030479">
    <property type="term" value="C:actin cortical patch"/>
    <property type="evidence" value="ECO:0007669"/>
    <property type="project" value="UniProtKB-ARBA"/>
</dbReference>
<protein>
    <recommendedName>
        <fullName evidence="9">Coronin</fullName>
    </recommendedName>
</protein>
<proteinExistence type="inferred from homology"/>
<keyword evidence="5 10" id="KW-0175">Coiled coil</keyword>
<feature type="repeat" description="WD" evidence="8">
    <location>
        <begin position="169"/>
        <end position="210"/>
    </location>
</feature>
<dbReference type="SMART" id="SM01167">
    <property type="entry name" value="DUF1900"/>
    <property type="match status" value="1"/>
</dbReference>
<dbReference type="InterPro" id="IPR015505">
    <property type="entry name" value="Coronin"/>
</dbReference>
<dbReference type="SUPFAM" id="SSF50978">
    <property type="entry name" value="WD40 repeat-like"/>
    <property type="match status" value="1"/>
</dbReference>
<evidence type="ECO:0000313" key="12">
    <source>
        <dbReference type="EMBL" id="RKP26543.1"/>
    </source>
</evidence>
<evidence type="ECO:0000256" key="8">
    <source>
        <dbReference type="PROSITE-ProRule" id="PRU00221"/>
    </source>
</evidence>
<dbReference type="Gene3D" id="2.130.10.10">
    <property type="entry name" value="YVTN repeat-like/Quinoprotein amine dehydrogenase"/>
    <property type="match status" value="1"/>
</dbReference>
<comment type="similarity">
    <text evidence="1 9">Belongs to the WD repeat coronin family.</text>
</comment>
<comment type="subunit">
    <text evidence="7">Binds to F-actin.</text>
</comment>
<dbReference type="Proteomes" id="UP000278143">
    <property type="component" value="Unassembled WGS sequence"/>
</dbReference>
<name>A0A4P9Z220_9FUNG</name>